<dbReference type="Pfam" id="PF13246">
    <property type="entry name" value="Cation_ATPase"/>
    <property type="match status" value="1"/>
</dbReference>
<comment type="similarity">
    <text evidence="2">Belongs to the cation transport ATPase (P-type) (TC 3.A.3) family. Type IIA subfamily.</text>
</comment>
<evidence type="ECO:0000256" key="9">
    <source>
        <dbReference type="ARBA" id="ARBA00022967"/>
    </source>
</evidence>
<dbReference type="SFLD" id="SFLDG00002">
    <property type="entry name" value="C1.7:_P-type_atpase_like"/>
    <property type="match status" value="1"/>
</dbReference>
<dbReference type="InterPro" id="IPR023214">
    <property type="entry name" value="HAD_sf"/>
</dbReference>
<feature type="transmembrane region" description="Helical" evidence="13">
    <location>
        <begin position="791"/>
        <end position="814"/>
    </location>
</feature>
<keyword evidence="11 13" id="KW-0472">Membrane</keyword>
<keyword evidence="4 13" id="KW-0812">Transmembrane</keyword>
<dbReference type="InterPro" id="IPR036412">
    <property type="entry name" value="HAD-like_sf"/>
</dbReference>
<dbReference type="SUPFAM" id="SSF56784">
    <property type="entry name" value="HAD-like"/>
    <property type="match status" value="1"/>
</dbReference>
<feature type="transmembrane region" description="Helical" evidence="13">
    <location>
        <begin position="88"/>
        <end position="108"/>
    </location>
</feature>
<dbReference type="InterPro" id="IPR023299">
    <property type="entry name" value="ATPase_P-typ_cyto_dom_N"/>
</dbReference>
<dbReference type="InterPro" id="IPR044492">
    <property type="entry name" value="P_typ_ATPase_HD_dom"/>
</dbReference>
<evidence type="ECO:0000256" key="12">
    <source>
        <dbReference type="ARBA" id="ARBA00049360"/>
    </source>
</evidence>
<dbReference type="Gene3D" id="2.70.150.10">
    <property type="entry name" value="Calcium-transporting ATPase, cytoplasmic transduction domain A"/>
    <property type="match status" value="1"/>
</dbReference>
<evidence type="ECO:0000256" key="3">
    <source>
        <dbReference type="ARBA" id="ARBA00022553"/>
    </source>
</evidence>
<comment type="caution">
    <text evidence="15">The sequence shown here is derived from an EMBL/GenBank/DDBJ whole genome shotgun (WGS) entry which is preliminary data.</text>
</comment>
<feature type="transmembrane region" description="Helical" evidence="13">
    <location>
        <begin position="286"/>
        <end position="312"/>
    </location>
</feature>
<dbReference type="InterPro" id="IPR008250">
    <property type="entry name" value="ATPase_P-typ_transduc_dom_A_sf"/>
</dbReference>
<dbReference type="NCBIfam" id="TIGR01494">
    <property type="entry name" value="ATPase_P-type"/>
    <property type="match status" value="2"/>
</dbReference>
<dbReference type="PANTHER" id="PTHR24093:SF506">
    <property type="entry name" value="CATION-TRANSPORTING ATPASE PMA1"/>
    <property type="match status" value="1"/>
</dbReference>
<dbReference type="Proteomes" id="UP000245283">
    <property type="component" value="Unassembled WGS sequence"/>
</dbReference>
<comment type="catalytic activity">
    <reaction evidence="12">
        <text>ATP + H2O = ADP + phosphate + H(+)</text>
        <dbReference type="Rhea" id="RHEA:13065"/>
        <dbReference type="ChEBI" id="CHEBI:15377"/>
        <dbReference type="ChEBI" id="CHEBI:15378"/>
        <dbReference type="ChEBI" id="CHEBI:30616"/>
        <dbReference type="ChEBI" id="CHEBI:43474"/>
        <dbReference type="ChEBI" id="CHEBI:456216"/>
    </reaction>
</comment>
<dbReference type="SFLD" id="SFLDS00003">
    <property type="entry name" value="Haloacid_Dehalogenase"/>
    <property type="match status" value="1"/>
</dbReference>
<evidence type="ECO:0000256" key="7">
    <source>
        <dbReference type="ARBA" id="ARBA00022840"/>
    </source>
</evidence>
<comment type="subcellular location">
    <subcellularLocation>
        <location evidence="1">Cell membrane</location>
        <topology evidence="1">Multi-pass membrane protein</topology>
    </subcellularLocation>
</comment>
<evidence type="ECO:0000256" key="4">
    <source>
        <dbReference type="ARBA" id="ARBA00022692"/>
    </source>
</evidence>
<dbReference type="GO" id="GO:0005388">
    <property type="term" value="F:P-type calcium transporter activity"/>
    <property type="evidence" value="ECO:0007669"/>
    <property type="project" value="TreeGrafter"/>
</dbReference>
<dbReference type="SUPFAM" id="SSF81653">
    <property type="entry name" value="Calcium ATPase, transduction domain A"/>
    <property type="match status" value="1"/>
</dbReference>
<dbReference type="InterPro" id="IPR006068">
    <property type="entry name" value="ATPase_P-typ_cation-transptr_C"/>
</dbReference>
<dbReference type="Pfam" id="PF00690">
    <property type="entry name" value="Cation_ATPase_N"/>
    <property type="match status" value="1"/>
</dbReference>
<dbReference type="Gene3D" id="1.20.1110.10">
    <property type="entry name" value="Calcium-transporting ATPase, transmembrane domain"/>
    <property type="match status" value="1"/>
</dbReference>
<dbReference type="GO" id="GO:0005886">
    <property type="term" value="C:plasma membrane"/>
    <property type="evidence" value="ECO:0007669"/>
    <property type="project" value="UniProtKB-SubCell"/>
</dbReference>
<evidence type="ECO:0000256" key="8">
    <source>
        <dbReference type="ARBA" id="ARBA00022842"/>
    </source>
</evidence>
<evidence type="ECO:0000256" key="5">
    <source>
        <dbReference type="ARBA" id="ARBA00022723"/>
    </source>
</evidence>
<dbReference type="EMBL" id="QETB01000003">
    <property type="protein sequence ID" value="PWF26343.1"/>
    <property type="molecule type" value="Genomic_DNA"/>
</dbReference>
<evidence type="ECO:0000256" key="11">
    <source>
        <dbReference type="ARBA" id="ARBA00023136"/>
    </source>
</evidence>
<feature type="transmembrane region" description="Helical" evidence="13">
    <location>
        <begin position="255"/>
        <end position="274"/>
    </location>
</feature>
<name>A0A2V1KA42_9ACTO</name>
<dbReference type="FunFam" id="2.70.150.10:FF:000160">
    <property type="entry name" value="Sarcoplasmic/endoplasmic reticulum calcium ATPase 1"/>
    <property type="match status" value="1"/>
</dbReference>
<evidence type="ECO:0000259" key="14">
    <source>
        <dbReference type="SMART" id="SM00831"/>
    </source>
</evidence>
<evidence type="ECO:0000256" key="13">
    <source>
        <dbReference type="SAM" id="Phobius"/>
    </source>
</evidence>
<dbReference type="PANTHER" id="PTHR24093">
    <property type="entry name" value="CATION TRANSPORTING ATPASE"/>
    <property type="match status" value="1"/>
</dbReference>
<keyword evidence="16" id="KW-1185">Reference proteome</keyword>
<feature type="transmembrane region" description="Helical" evidence="13">
    <location>
        <begin position="737"/>
        <end position="756"/>
    </location>
</feature>
<feature type="transmembrane region" description="Helical" evidence="13">
    <location>
        <begin position="897"/>
        <end position="913"/>
    </location>
</feature>
<reference evidence="16" key="1">
    <citation type="submission" date="2018-05" db="EMBL/GenBank/DDBJ databases">
        <authorList>
            <person name="Li Y."/>
        </authorList>
    </citation>
    <scope>NUCLEOTIDE SEQUENCE [LARGE SCALE GENOMIC DNA]</scope>
    <source>
        <strain evidence="16">sk1b4</strain>
    </source>
</reference>
<dbReference type="GO" id="GO:0046872">
    <property type="term" value="F:metal ion binding"/>
    <property type="evidence" value="ECO:0007669"/>
    <property type="project" value="UniProtKB-KW"/>
</dbReference>
<dbReference type="SFLD" id="SFLDF00027">
    <property type="entry name" value="p-type_atpase"/>
    <property type="match status" value="1"/>
</dbReference>
<keyword evidence="7" id="KW-0067">ATP-binding</keyword>
<evidence type="ECO:0000256" key="2">
    <source>
        <dbReference type="ARBA" id="ARBA00005675"/>
    </source>
</evidence>
<dbReference type="InterPro" id="IPR004014">
    <property type="entry name" value="ATPase_P-typ_cation-transptr_N"/>
</dbReference>
<dbReference type="Gene3D" id="3.40.50.1000">
    <property type="entry name" value="HAD superfamily/HAD-like"/>
    <property type="match status" value="1"/>
</dbReference>
<evidence type="ECO:0000256" key="10">
    <source>
        <dbReference type="ARBA" id="ARBA00022989"/>
    </source>
</evidence>
<dbReference type="FunFam" id="3.40.50.1000:FF:000028">
    <property type="entry name" value="Calcium-transporting P-type ATPase, putative"/>
    <property type="match status" value="1"/>
</dbReference>
<dbReference type="PROSITE" id="PS00154">
    <property type="entry name" value="ATPASE_E1_E2"/>
    <property type="match status" value="1"/>
</dbReference>
<accession>A0A2V1KA42</accession>
<keyword evidence="6" id="KW-0547">Nucleotide-binding</keyword>
<feature type="transmembrane region" description="Helical" evidence="13">
    <location>
        <begin position="865"/>
        <end position="885"/>
    </location>
</feature>
<dbReference type="Pfam" id="PF00122">
    <property type="entry name" value="E1-E2_ATPase"/>
    <property type="match status" value="1"/>
</dbReference>
<dbReference type="RefSeq" id="WP_109093415.1">
    <property type="nucleotide sequence ID" value="NZ_QETB01000003.1"/>
</dbReference>
<organism evidence="15 16">
    <name type="scientific">Ancrocorticia populi</name>
    <dbReference type="NCBI Taxonomy" id="2175228"/>
    <lineage>
        <taxon>Bacteria</taxon>
        <taxon>Bacillati</taxon>
        <taxon>Actinomycetota</taxon>
        <taxon>Actinomycetes</taxon>
        <taxon>Actinomycetales</taxon>
        <taxon>Actinomycetaceae</taxon>
        <taxon>Ancrocorticia</taxon>
    </lineage>
</organism>
<proteinExistence type="inferred from homology"/>
<feature type="domain" description="Cation-transporting P-type ATPase N-terminal" evidence="14">
    <location>
        <begin position="7"/>
        <end position="81"/>
    </location>
</feature>
<dbReference type="InterPro" id="IPR001757">
    <property type="entry name" value="P_typ_ATPase"/>
</dbReference>
<keyword evidence="3" id="KW-0597">Phosphoprotein</keyword>
<dbReference type="PRINTS" id="PR00119">
    <property type="entry name" value="CATATPASE"/>
</dbReference>
<gene>
    <name evidence="15" type="ORF">DD236_05630</name>
</gene>
<keyword evidence="9" id="KW-1278">Translocase</keyword>
<evidence type="ECO:0000256" key="6">
    <source>
        <dbReference type="ARBA" id="ARBA00022741"/>
    </source>
</evidence>
<dbReference type="PRINTS" id="PR00120">
    <property type="entry name" value="HATPASE"/>
</dbReference>
<sequence>MTETQVDPIAGRTDEIAASLHVDVEQGLTQQEAARRLETYGANELAGKPPVPLWRRIVEQLNDALVILLLAAAAVSMAAWALEGAQGIPVEALVVVAVVIFNVVIGIFEESKAADAVAALAEMTQAQSVVLRDGQNKLIHAADLVSGDVLILGEGDQVGADARLFKASSLRVAEAALTGESTPVTKSPEPLSGNVAIGDRTNMVFRGTAVTGGAGRAIVTGTGMSTEIGNIATMLDQTEEEDTPLQREIDGVSKLLGRVVIAIALIIMITIAIVQTPESASDWVTILLLGVSLAVAAVPEGLPAILSVVLALGVRRMAERNAVVKKLNSAETLGSASVICTDKTGTLTQNEMTIKEIVTSSGRATLSGVGYAPEGELESSSLAVVEESRALLEAGALANDAQLNNRDGRWEITGDPTDAAFLTAVGKAPGLAEQITKTERLADVPFSSERKMMSTLHRNAEGDVMILAKGAPDVLLEHCSEVLVDGQHVRLDEDRKAGLLSQVEELTAKAYRTLGVAVRASDIPAPEDYDESCERDLVYIGVVGIIDPPRAEAAVAIEEAHRAGIRVVMITGDHPETARRIARDLGIVSDEDDSVMVGHEIEEASEDQLQELARDISVYARVAPEHKLRIVDALQAEGQVVAMTGDGVNDAPALKSADIGIAMGITGTEVTKDAAKMVLGDDNFATIVAAVREGRVIFDNIKKFLRYLLASNMGEVLTMFFGVVLMGVIGLTEAADAAGVHLALPLLATQILWINLVTDTGPALAVGVDPEIGDVMGNSPRSSKDKVIDGAMWRTIMTTGFTMAFVCLLTMDLWLPAGLISGGTDDLTTVRTAVFTTLVFCNLFSVLNARSATLSAFNGIGSNKLLWGAILLGVVLQVAVVEIPFLQEAFGTASLDLAHWGVALGLSSLVLWVEEGRKLLSSRTTR</sequence>
<feature type="transmembrane region" description="Helical" evidence="13">
    <location>
        <begin position="834"/>
        <end position="853"/>
    </location>
</feature>
<dbReference type="Pfam" id="PF00689">
    <property type="entry name" value="Cation_ATPase_C"/>
    <property type="match status" value="1"/>
</dbReference>
<keyword evidence="10 13" id="KW-1133">Transmembrane helix</keyword>
<dbReference type="InterPro" id="IPR059000">
    <property type="entry name" value="ATPase_P-type_domA"/>
</dbReference>
<dbReference type="InterPro" id="IPR018303">
    <property type="entry name" value="ATPase_P-typ_P_site"/>
</dbReference>
<dbReference type="SUPFAM" id="SSF81660">
    <property type="entry name" value="Metal cation-transporting ATPase, ATP-binding domain N"/>
    <property type="match status" value="1"/>
</dbReference>
<feature type="transmembrane region" description="Helical" evidence="13">
    <location>
        <begin position="707"/>
        <end position="731"/>
    </location>
</feature>
<evidence type="ECO:0000313" key="16">
    <source>
        <dbReference type="Proteomes" id="UP000245283"/>
    </source>
</evidence>
<dbReference type="OrthoDB" id="9814270at2"/>
<protein>
    <submittedName>
        <fullName evidence="15">Haloacid dehalogenase</fullName>
    </submittedName>
</protein>
<evidence type="ECO:0000313" key="15">
    <source>
        <dbReference type="EMBL" id="PWF26343.1"/>
    </source>
</evidence>
<dbReference type="SUPFAM" id="SSF81665">
    <property type="entry name" value="Calcium ATPase, transmembrane domain M"/>
    <property type="match status" value="1"/>
</dbReference>
<keyword evidence="5" id="KW-0479">Metal-binding</keyword>
<feature type="transmembrane region" description="Helical" evidence="13">
    <location>
        <begin position="64"/>
        <end position="82"/>
    </location>
</feature>
<dbReference type="InterPro" id="IPR023298">
    <property type="entry name" value="ATPase_P-typ_TM_dom_sf"/>
</dbReference>
<keyword evidence="8" id="KW-0460">Magnesium</keyword>
<dbReference type="Gene3D" id="3.40.1110.10">
    <property type="entry name" value="Calcium-transporting ATPase, cytoplasmic domain N"/>
    <property type="match status" value="1"/>
</dbReference>
<evidence type="ECO:0000256" key="1">
    <source>
        <dbReference type="ARBA" id="ARBA00004651"/>
    </source>
</evidence>
<dbReference type="SMART" id="SM00831">
    <property type="entry name" value="Cation_ATPase_N"/>
    <property type="match status" value="1"/>
</dbReference>
<dbReference type="GO" id="GO:0005524">
    <property type="term" value="F:ATP binding"/>
    <property type="evidence" value="ECO:0007669"/>
    <property type="project" value="UniProtKB-KW"/>
</dbReference>
<dbReference type="AlphaFoldDB" id="A0A2V1KA42"/>
<dbReference type="GO" id="GO:0016887">
    <property type="term" value="F:ATP hydrolysis activity"/>
    <property type="evidence" value="ECO:0007669"/>
    <property type="project" value="InterPro"/>
</dbReference>